<evidence type="ECO:0000313" key="3">
    <source>
        <dbReference type="EMBL" id="ASF80526.1"/>
    </source>
</evidence>
<proteinExistence type="predicted"/>
<name>A0A125RZG9_KLEPN</name>
<dbReference type="EMBL" id="KY887594">
    <property type="protein sequence ID" value="ASF80526.1"/>
    <property type="molecule type" value="Genomic_DNA"/>
</dbReference>
<dbReference type="EMBL" id="KR559888">
    <property type="protein sequence ID" value="AMD83131.1"/>
    <property type="molecule type" value="Genomic_DNA"/>
</dbReference>
<keyword evidence="1" id="KW-0614">Plasmid</keyword>
<evidence type="ECO:0000313" key="2">
    <source>
        <dbReference type="EMBL" id="AMD83301.1"/>
    </source>
</evidence>
<reference evidence="3" key="3">
    <citation type="submission" date="2017-04" db="EMBL/GenBank/DDBJ databases">
        <title>Characterization of IncA/C2 plasmids, encoding IMP-like metallo-beta-lactamases, recovered from silver gulls in Australia.</title>
        <authorList>
            <person name="Papagiannitsis C.C."/>
            <person name="Dolejska M."/>
        </authorList>
    </citation>
    <scope>NUCLEOTIDE SEQUENCE</scope>
    <source>
        <strain evidence="3">Kp55</strain>
        <plasmid evidence="3">pKp55</plasmid>
    </source>
</reference>
<accession>A0A125RZG9</accession>
<geneLocation type="plasmid" evidence="1">
    <name>pKP-Gr642</name>
</geneLocation>
<reference evidence="1" key="2">
    <citation type="journal article" date="2016" name="Int. J. Antimicrob. Agents">
        <title>Characterisation of IncA/C2 plasmids carrying an In416-like integron with the blaVIM-19 gene from Klebsiella pneumoniae ST383 of Greek origin.</title>
        <authorList>
            <person name="Papagiannitsis C.C."/>
            <person name="Dolejska M."/>
            <person name="Izdebski R."/>
            <person name="Giakkoupi P."/>
            <person name="Skalova A."/>
            <person name="Chudejova K."/>
            <person name="Dobiasova H."/>
            <person name="Vatopoulos A.C."/>
            <person name="Derde L.P."/>
            <person name="Bonten M.J."/>
            <person name="Gniadkowski M."/>
            <person name="Hrabak J."/>
        </authorList>
    </citation>
    <scope>NUCLEOTIDE SEQUENCE</scope>
    <source>
        <strain evidence="1">Kpn642</strain>
        <plasmid evidence="1">pKP-Gr642</plasmid>
    </source>
</reference>
<geneLocation type="plasmid" evidence="3">
    <name>pKp55</name>
</geneLocation>
<organism evidence="1">
    <name type="scientific">Klebsiella pneumoniae</name>
    <dbReference type="NCBI Taxonomy" id="573"/>
    <lineage>
        <taxon>Bacteria</taxon>
        <taxon>Pseudomonadati</taxon>
        <taxon>Pseudomonadota</taxon>
        <taxon>Gammaproteobacteria</taxon>
        <taxon>Enterobacterales</taxon>
        <taxon>Enterobacteriaceae</taxon>
        <taxon>Klebsiella/Raoultella group</taxon>
        <taxon>Klebsiella</taxon>
        <taxon>Klebsiella pneumoniae complex</taxon>
    </lineage>
</organism>
<sequence>MGTSLLSIFLPSKMTCMYQVTCRRALAMVVIIVNTGHYEFIGLGETHGQATEGLLKRWDEHCERNPDAESGYMQELIEEGSAQVVEMEPGSAVIYGLDG</sequence>
<protein>
    <submittedName>
        <fullName evidence="1">Uncharacterized protein</fullName>
    </submittedName>
</protein>
<dbReference type="EMBL" id="KR559889">
    <property type="protein sequence ID" value="AMD83301.1"/>
    <property type="molecule type" value="Genomic_DNA"/>
</dbReference>
<evidence type="ECO:0000313" key="1">
    <source>
        <dbReference type="EMBL" id="AMD83131.1"/>
    </source>
</evidence>
<reference evidence="2" key="1">
    <citation type="submission" date="2015-05" db="EMBL/GenBank/DDBJ databases">
        <title>Sequence of pKP-Gr8143.</title>
        <authorList>
            <person name="Papagiannitsis C.C."/>
            <person name="Dolejska M."/>
            <person name="Izdebski R."/>
            <person name="Dobiasova H."/>
            <person name="Hrabak J."/>
            <person name="Gniadkowski M."/>
        </authorList>
    </citation>
    <scope>NUCLEOTIDE SEQUENCE</scope>
    <source>
        <strain evidence="2">Kpn8143</strain>
        <plasmid evidence="2">pKP-Gr8143</plasmid>
    </source>
</reference>
<dbReference type="AlphaFoldDB" id="A0A125RZG9"/>
<geneLocation type="plasmid" evidence="2">
    <name>pKP-Gr8143</name>
</geneLocation>